<dbReference type="OrthoDB" id="7026155at2"/>
<dbReference type="InterPro" id="IPR010065">
    <property type="entry name" value="AA_ABC_transptr_permease_3TM"/>
</dbReference>
<dbReference type="PANTHER" id="PTHR30133">
    <property type="entry name" value="CATIONIC AMINO ACID TRANSPORTER, MEMBRANE COMPONENT"/>
    <property type="match status" value="1"/>
</dbReference>
<keyword evidence="3 9" id="KW-0813">Transport</keyword>
<evidence type="ECO:0000256" key="4">
    <source>
        <dbReference type="ARBA" id="ARBA00022475"/>
    </source>
</evidence>
<feature type="transmembrane region" description="Helical" evidence="9">
    <location>
        <begin position="48"/>
        <end position="75"/>
    </location>
</feature>
<feature type="transmembrane region" description="Helical" evidence="9">
    <location>
        <begin position="196"/>
        <end position="220"/>
    </location>
</feature>
<dbReference type="Pfam" id="PF00528">
    <property type="entry name" value="BPD_transp_1"/>
    <property type="match status" value="1"/>
</dbReference>
<keyword evidence="6 9" id="KW-0812">Transmembrane</keyword>
<comment type="caution">
    <text evidence="11">The sequence shown here is derived from an EMBL/GenBank/DDBJ whole genome shotgun (WGS) entry which is preliminary data.</text>
</comment>
<proteinExistence type="inferred from homology"/>
<dbReference type="InterPro" id="IPR000515">
    <property type="entry name" value="MetI-like"/>
</dbReference>
<protein>
    <submittedName>
        <fullName evidence="11">Amino acid ABC transporter permease</fullName>
    </submittedName>
</protein>
<evidence type="ECO:0000256" key="2">
    <source>
        <dbReference type="ARBA" id="ARBA00010072"/>
    </source>
</evidence>
<evidence type="ECO:0000256" key="6">
    <source>
        <dbReference type="ARBA" id="ARBA00022692"/>
    </source>
</evidence>
<evidence type="ECO:0000313" key="11">
    <source>
        <dbReference type="EMBL" id="KGF32506.1"/>
    </source>
</evidence>
<evidence type="ECO:0000256" key="5">
    <source>
        <dbReference type="ARBA" id="ARBA00022519"/>
    </source>
</evidence>
<keyword evidence="4" id="KW-1003">Cell membrane</keyword>
<feature type="transmembrane region" description="Helical" evidence="9">
    <location>
        <begin position="20"/>
        <end position="41"/>
    </location>
</feature>
<keyword evidence="5" id="KW-0997">Cell inner membrane</keyword>
<organism evidence="11 12">
    <name type="scientific">Oligella urethralis DNF00040</name>
    <dbReference type="NCBI Taxonomy" id="1401065"/>
    <lineage>
        <taxon>Bacteria</taxon>
        <taxon>Pseudomonadati</taxon>
        <taxon>Pseudomonadota</taxon>
        <taxon>Betaproteobacteria</taxon>
        <taxon>Burkholderiales</taxon>
        <taxon>Alcaligenaceae</taxon>
        <taxon>Oligella</taxon>
    </lineage>
</organism>
<evidence type="ECO:0000256" key="3">
    <source>
        <dbReference type="ARBA" id="ARBA00022448"/>
    </source>
</evidence>
<evidence type="ECO:0000313" key="12">
    <source>
        <dbReference type="Proteomes" id="UP000029629"/>
    </source>
</evidence>
<dbReference type="eggNOG" id="COG4215">
    <property type="taxonomic scope" value="Bacteria"/>
</dbReference>
<sequence length="235" mass="25559">MFDFEVIWQYMPRILHGALLTVEIGVLSVLCAIMIGLIGALMRLSGSVVLASIAGAYSTIVRAVPDLIWMLMVYYSAQLGLNAITSALGWSDVEISPFAAGVFTLSFIFGAYFTETFRAAILAVPGGQIEAGYAYGLTPFQVLYSVTFPLMMRYALPGVRNNWLVLTKSTALVSIIGLDDMTRVAQQAGSATQSSFAFNIVSALLYLLITYVSLKVFVFLEKRYQRGVLVGGSDE</sequence>
<dbReference type="CDD" id="cd06261">
    <property type="entry name" value="TM_PBP2"/>
    <property type="match status" value="1"/>
</dbReference>
<dbReference type="NCBIfam" id="TIGR01726">
    <property type="entry name" value="HEQRo_perm_3TM"/>
    <property type="match status" value="1"/>
</dbReference>
<reference evidence="11 12" key="1">
    <citation type="submission" date="2014-07" db="EMBL/GenBank/DDBJ databases">
        <authorList>
            <person name="McCorrison J."/>
            <person name="Sanka R."/>
            <person name="Torralba M."/>
            <person name="Gillis M."/>
            <person name="Haft D.H."/>
            <person name="Methe B."/>
            <person name="Sutton G."/>
            <person name="Nelson K.E."/>
        </authorList>
    </citation>
    <scope>NUCLEOTIDE SEQUENCE [LARGE SCALE GENOMIC DNA]</scope>
    <source>
        <strain evidence="11 12">DNF00040</strain>
    </source>
</reference>
<feature type="domain" description="ABC transmembrane type-1" evidence="10">
    <location>
        <begin position="18"/>
        <end position="217"/>
    </location>
</feature>
<dbReference type="GeneID" id="93428029"/>
<dbReference type="InterPro" id="IPR051613">
    <property type="entry name" value="ABC_transp_permease_HisMQ"/>
</dbReference>
<evidence type="ECO:0000256" key="9">
    <source>
        <dbReference type="RuleBase" id="RU363032"/>
    </source>
</evidence>
<dbReference type="RefSeq" id="WP_018026576.1">
    <property type="nucleotide sequence ID" value="NZ_JRNI01000003.1"/>
</dbReference>
<keyword evidence="12" id="KW-1185">Reference proteome</keyword>
<dbReference type="InterPro" id="IPR035906">
    <property type="entry name" value="MetI-like_sf"/>
</dbReference>
<feature type="transmembrane region" description="Helical" evidence="9">
    <location>
        <begin position="95"/>
        <end position="113"/>
    </location>
</feature>
<dbReference type="Gene3D" id="1.10.3720.10">
    <property type="entry name" value="MetI-like"/>
    <property type="match status" value="1"/>
</dbReference>
<keyword evidence="7 9" id="KW-1133">Transmembrane helix</keyword>
<dbReference type="GO" id="GO:0022857">
    <property type="term" value="F:transmembrane transporter activity"/>
    <property type="evidence" value="ECO:0007669"/>
    <property type="project" value="InterPro"/>
</dbReference>
<dbReference type="EMBL" id="JRNI01000003">
    <property type="protein sequence ID" value="KGF32506.1"/>
    <property type="molecule type" value="Genomic_DNA"/>
</dbReference>
<evidence type="ECO:0000256" key="1">
    <source>
        <dbReference type="ARBA" id="ARBA00004429"/>
    </source>
</evidence>
<accession>A0A095ZDP0</accession>
<dbReference type="AlphaFoldDB" id="A0A095ZDP0"/>
<comment type="subcellular location">
    <subcellularLocation>
        <location evidence="1">Cell inner membrane</location>
        <topology evidence="1">Multi-pass membrane protein</topology>
    </subcellularLocation>
    <subcellularLocation>
        <location evidence="9">Cell membrane</location>
        <topology evidence="9">Multi-pass membrane protein</topology>
    </subcellularLocation>
</comment>
<dbReference type="SUPFAM" id="SSF161098">
    <property type="entry name" value="MetI-like"/>
    <property type="match status" value="1"/>
</dbReference>
<name>A0A095ZDP0_9BURK</name>
<dbReference type="Proteomes" id="UP000029629">
    <property type="component" value="Unassembled WGS sequence"/>
</dbReference>
<evidence type="ECO:0000256" key="8">
    <source>
        <dbReference type="ARBA" id="ARBA00023136"/>
    </source>
</evidence>
<comment type="similarity">
    <text evidence="2">Belongs to the binding-protein-dependent transport system permease family. HisMQ subfamily.</text>
</comment>
<keyword evidence="8 9" id="KW-0472">Membrane</keyword>
<dbReference type="PROSITE" id="PS50928">
    <property type="entry name" value="ABC_TM1"/>
    <property type="match status" value="1"/>
</dbReference>
<evidence type="ECO:0000256" key="7">
    <source>
        <dbReference type="ARBA" id="ARBA00022989"/>
    </source>
</evidence>
<feature type="transmembrane region" description="Helical" evidence="9">
    <location>
        <begin position="133"/>
        <end position="156"/>
    </location>
</feature>
<gene>
    <name evidence="11" type="ORF">HMPREF2130_00750</name>
</gene>
<evidence type="ECO:0000259" key="10">
    <source>
        <dbReference type="PROSITE" id="PS50928"/>
    </source>
</evidence>
<dbReference type="GO" id="GO:0043190">
    <property type="term" value="C:ATP-binding cassette (ABC) transporter complex"/>
    <property type="evidence" value="ECO:0007669"/>
    <property type="project" value="InterPro"/>
</dbReference>